<dbReference type="EMBL" id="CP002339">
    <property type="protein sequence ID" value="AEF02110.1"/>
    <property type="molecule type" value="Genomic_DNA"/>
</dbReference>
<dbReference type="RefSeq" id="WP_013783052.1">
    <property type="nucleotide sequence ID" value="NC_015554.1"/>
</dbReference>
<dbReference type="Proteomes" id="UP000000683">
    <property type="component" value="Chromosome"/>
</dbReference>
<dbReference type="GO" id="GO:0051082">
    <property type="term" value="F:unfolded protein binding"/>
    <property type="evidence" value="ECO:0007669"/>
    <property type="project" value="InterPro"/>
</dbReference>
<dbReference type="InterPro" id="IPR036869">
    <property type="entry name" value="J_dom_sf"/>
</dbReference>
<evidence type="ECO:0000313" key="6">
    <source>
        <dbReference type="Proteomes" id="UP000000683"/>
    </source>
</evidence>
<evidence type="ECO:0000259" key="4">
    <source>
        <dbReference type="PROSITE" id="PS50076"/>
    </source>
</evidence>
<dbReference type="eggNOG" id="COG0484">
    <property type="taxonomic scope" value="Bacteria"/>
</dbReference>
<dbReference type="PRINTS" id="PR00625">
    <property type="entry name" value="JDOMAIN"/>
</dbReference>
<dbReference type="KEGG" id="alt:ambt_02780"/>
<dbReference type="Gene3D" id="1.10.287.110">
    <property type="entry name" value="DnaJ domain"/>
    <property type="match status" value="1"/>
</dbReference>
<dbReference type="InterPro" id="IPR008971">
    <property type="entry name" value="HSP40/DnaJ_pept-bd"/>
</dbReference>
<keyword evidence="6" id="KW-1185">Reference proteome</keyword>
<dbReference type="GO" id="GO:0005737">
    <property type="term" value="C:cytoplasm"/>
    <property type="evidence" value="ECO:0007669"/>
    <property type="project" value="TreeGrafter"/>
</dbReference>
<accession>F5Z9V5</accession>
<evidence type="ECO:0000313" key="5">
    <source>
        <dbReference type="EMBL" id="AEF02110.1"/>
    </source>
</evidence>
<dbReference type="PANTHER" id="PTHR43096">
    <property type="entry name" value="DNAJ HOMOLOG 1, MITOCHONDRIAL-RELATED"/>
    <property type="match status" value="1"/>
</dbReference>
<dbReference type="HOGENOM" id="CLU_017633_0_0_6"/>
<dbReference type="PROSITE" id="PS00636">
    <property type="entry name" value="DNAJ_1"/>
    <property type="match status" value="1"/>
</dbReference>
<evidence type="ECO:0000256" key="3">
    <source>
        <dbReference type="ARBA" id="ARBA00023186"/>
    </source>
</evidence>
<dbReference type="Gene3D" id="2.60.260.20">
    <property type="entry name" value="Urease metallochaperone UreE, N-terminal domain"/>
    <property type="match status" value="2"/>
</dbReference>
<dbReference type="GO" id="GO:0042026">
    <property type="term" value="P:protein refolding"/>
    <property type="evidence" value="ECO:0007669"/>
    <property type="project" value="TreeGrafter"/>
</dbReference>
<dbReference type="SUPFAM" id="SSF46565">
    <property type="entry name" value="Chaperone J-domain"/>
    <property type="match status" value="1"/>
</dbReference>
<dbReference type="InterPro" id="IPR001623">
    <property type="entry name" value="DnaJ_domain"/>
</dbReference>
<reference evidence="5 6" key="1">
    <citation type="journal article" date="2011" name="J. Bacteriol.">
        <title>Complete genome sequence of the polycyclic aromatic hydrocarbon-degrading bacterium Alteromonas sp. strain SN2.</title>
        <authorList>
            <person name="Jin H.M."/>
            <person name="Jeong H."/>
            <person name="Moon E.J."/>
            <person name="Math R.K."/>
            <person name="Lee K."/>
            <person name="Kim H.J."/>
            <person name="Jeon C.O."/>
            <person name="Oh T.K."/>
            <person name="Kim J.F."/>
        </authorList>
    </citation>
    <scope>NUCLEOTIDE SEQUENCE [LARGE SCALE GENOMIC DNA]</scope>
    <source>
        <strain evidence="6">JCM 17741 / KACC 18427 / KCTC 11700BP / SN2</strain>
    </source>
</reference>
<keyword evidence="3" id="KW-0143">Chaperone</keyword>
<evidence type="ECO:0000256" key="1">
    <source>
        <dbReference type="ARBA" id="ARBA00022490"/>
    </source>
</evidence>
<keyword evidence="1" id="KW-0963">Cytoplasm</keyword>
<dbReference type="CDD" id="cd06257">
    <property type="entry name" value="DnaJ"/>
    <property type="match status" value="1"/>
</dbReference>
<gene>
    <name evidence="5" type="ordered locus">ambt_02780</name>
</gene>
<dbReference type="Pfam" id="PF01556">
    <property type="entry name" value="DnaJ_C"/>
    <property type="match status" value="1"/>
</dbReference>
<dbReference type="GO" id="GO:0003677">
    <property type="term" value="F:DNA binding"/>
    <property type="evidence" value="ECO:0007669"/>
    <property type="project" value="UniProtKB-KW"/>
</dbReference>
<keyword evidence="2" id="KW-0238">DNA-binding</keyword>
<organism evidence="5 6">
    <name type="scientific">Alteromonas naphthalenivorans</name>
    <dbReference type="NCBI Taxonomy" id="715451"/>
    <lineage>
        <taxon>Bacteria</taxon>
        <taxon>Pseudomonadati</taxon>
        <taxon>Pseudomonadota</taxon>
        <taxon>Gammaproteobacteria</taxon>
        <taxon>Alteromonadales</taxon>
        <taxon>Alteromonadaceae</taxon>
        <taxon>Alteromonas/Salinimonas group</taxon>
        <taxon>Alteromonas</taxon>
    </lineage>
</organism>
<dbReference type="CDD" id="cd10747">
    <property type="entry name" value="DnaJ_C"/>
    <property type="match status" value="1"/>
</dbReference>
<dbReference type="InterPro" id="IPR002939">
    <property type="entry name" value="DnaJ_C"/>
</dbReference>
<dbReference type="InterPro" id="IPR018253">
    <property type="entry name" value="DnaJ_domain_CS"/>
</dbReference>
<dbReference type="AlphaFoldDB" id="F5Z9V5"/>
<dbReference type="FunFam" id="2.60.260.20:FF:000008">
    <property type="entry name" value="Curved DNA-binding protein"/>
    <property type="match status" value="1"/>
</dbReference>
<protein>
    <submittedName>
        <fullName evidence="5">Heat shock protein DnaJ-like protein</fullName>
    </submittedName>
</protein>
<sequence>MEFKDYYQILGVKEDADLKEIKKAYRKLALKLHPDMQPDSNSDEEFKELVEAYEVLKDPQRRAEYDELKKYGATSHDNFQPPPGWQSNNDFNGAHTGGDFSDFFNSVFGGGFNQGPRSHQADDFSGFSNHGQDAEIEVPVFLEDLFSEAPKTIQFSVPSLENGQIKHVNKTLKVKIPVGVVDSERIRLKGQGGKGQGQGRDGDLYLHIRLVPHPLFDVEGHNLVLTVPVLPWEAALGCKVEVPTLTGKISLNIKPNSQTGQKLRVKGKGLKMKTGVGDMIAVLKIVIPNTSSDEDNVLWQQLAELKHDDPRSQWSKENG</sequence>
<feature type="domain" description="J" evidence="4">
    <location>
        <begin position="5"/>
        <end position="69"/>
    </location>
</feature>
<name>F5Z9V5_ALTNA</name>
<dbReference type="OrthoDB" id="9779889at2"/>
<dbReference type="FunFam" id="2.60.260.20:FF:000013">
    <property type="entry name" value="DnaJ subfamily B member 11"/>
    <property type="match status" value="1"/>
</dbReference>
<dbReference type="PROSITE" id="PS50076">
    <property type="entry name" value="DNAJ_2"/>
    <property type="match status" value="1"/>
</dbReference>
<proteinExistence type="predicted"/>
<dbReference type="Pfam" id="PF00226">
    <property type="entry name" value="DnaJ"/>
    <property type="match status" value="1"/>
</dbReference>
<evidence type="ECO:0000256" key="2">
    <source>
        <dbReference type="ARBA" id="ARBA00023125"/>
    </source>
</evidence>
<dbReference type="SMART" id="SM00271">
    <property type="entry name" value="DnaJ"/>
    <property type="match status" value="1"/>
</dbReference>
<dbReference type="PANTHER" id="PTHR43096:SF52">
    <property type="entry name" value="DNAJ HOMOLOG 1, MITOCHONDRIAL-RELATED"/>
    <property type="match status" value="1"/>
</dbReference>
<dbReference type="SUPFAM" id="SSF49493">
    <property type="entry name" value="HSP40/DnaJ peptide-binding domain"/>
    <property type="match status" value="2"/>
</dbReference>